<keyword evidence="7" id="KW-0067">ATP-binding</keyword>
<evidence type="ECO:0000313" key="11">
    <source>
        <dbReference type="EMBL" id="CAB4661858.1"/>
    </source>
</evidence>
<keyword evidence="5" id="KW-0227">DNA damage</keyword>
<keyword evidence="10" id="KW-0234">DNA repair</keyword>
<accession>A0A6J6LLA5</accession>
<keyword evidence="9" id="KW-0238">DNA-binding</keyword>
<keyword evidence="6" id="KW-0228">DNA excision</keyword>
<dbReference type="PANTHER" id="PTHR43152:SF3">
    <property type="entry name" value="UVRABC SYSTEM PROTEIN A"/>
    <property type="match status" value="1"/>
</dbReference>
<dbReference type="GO" id="GO:0005737">
    <property type="term" value="C:cytoplasm"/>
    <property type="evidence" value="ECO:0007669"/>
    <property type="project" value="UniProtKB-SubCell"/>
</dbReference>
<dbReference type="GO" id="GO:0004518">
    <property type="term" value="F:nuclease activity"/>
    <property type="evidence" value="ECO:0007669"/>
    <property type="project" value="UniProtKB-KW"/>
</dbReference>
<evidence type="ECO:0000256" key="8">
    <source>
        <dbReference type="ARBA" id="ARBA00022881"/>
    </source>
</evidence>
<dbReference type="AlphaFoldDB" id="A0A6J6LLA5"/>
<sequence>MLVIEHNLDVIKTADWVIDLGPEGGNGGGTVVAEGSPEFVATIEASHTGRYLSSMLQIEPSNKVPIVKATKTSKTTLAKKTPKVVKTSKTILKKK</sequence>
<evidence type="ECO:0000256" key="3">
    <source>
        <dbReference type="ARBA" id="ARBA00022737"/>
    </source>
</evidence>
<evidence type="ECO:0000256" key="7">
    <source>
        <dbReference type="ARBA" id="ARBA00022840"/>
    </source>
</evidence>
<name>A0A6J6LLA5_9ZZZZ</name>
<keyword evidence="4" id="KW-0547">Nucleotide-binding</keyword>
<gene>
    <name evidence="11" type="ORF">UFOPK2292_00313</name>
</gene>
<protein>
    <submittedName>
        <fullName evidence="11">Unannotated protein</fullName>
    </submittedName>
</protein>
<keyword evidence="2" id="KW-0963">Cytoplasm</keyword>
<dbReference type="Gene3D" id="3.40.50.300">
    <property type="entry name" value="P-loop containing nucleotide triphosphate hydrolases"/>
    <property type="match status" value="1"/>
</dbReference>
<dbReference type="InterPro" id="IPR027417">
    <property type="entry name" value="P-loop_NTPase"/>
</dbReference>
<dbReference type="EMBL" id="CAEZWU010000030">
    <property type="protein sequence ID" value="CAB4661858.1"/>
    <property type="molecule type" value="Genomic_DNA"/>
</dbReference>
<evidence type="ECO:0000256" key="9">
    <source>
        <dbReference type="ARBA" id="ARBA00023125"/>
    </source>
</evidence>
<evidence type="ECO:0000256" key="5">
    <source>
        <dbReference type="ARBA" id="ARBA00022763"/>
    </source>
</evidence>
<proteinExistence type="predicted"/>
<evidence type="ECO:0000256" key="4">
    <source>
        <dbReference type="ARBA" id="ARBA00022741"/>
    </source>
</evidence>
<keyword evidence="3" id="KW-0677">Repeat</keyword>
<evidence type="ECO:0000256" key="10">
    <source>
        <dbReference type="ARBA" id="ARBA00023204"/>
    </source>
</evidence>
<dbReference type="SUPFAM" id="SSF52540">
    <property type="entry name" value="P-loop containing nucleoside triphosphate hydrolases"/>
    <property type="match status" value="1"/>
</dbReference>
<dbReference type="PANTHER" id="PTHR43152">
    <property type="entry name" value="UVRABC SYSTEM PROTEIN A"/>
    <property type="match status" value="1"/>
</dbReference>
<dbReference type="GO" id="GO:0003677">
    <property type="term" value="F:DNA binding"/>
    <property type="evidence" value="ECO:0007669"/>
    <property type="project" value="UniProtKB-KW"/>
</dbReference>
<evidence type="ECO:0000256" key="6">
    <source>
        <dbReference type="ARBA" id="ARBA00022769"/>
    </source>
</evidence>
<dbReference type="GO" id="GO:0006281">
    <property type="term" value="P:DNA repair"/>
    <property type="evidence" value="ECO:0007669"/>
    <property type="project" value="UniProtKB-KW"/>
</dbReference>
<keyword evidence="8" id="KW-0267">Excision nuclease</keyword>
<evidence type="ECO:0000256" key="2">
    <source>
        <dbReference type="ARBA" id="ARBA00022490"/>
    </source>
</evidence>
<dbReference type="GO" id="GO:0005524">
    <property type="term" value="F:ATP binding"/>
    <property type="evidence" value="ECO:0007669"/>
    <property type="project" value="UniProtKB-KW"/>
</dbReference>
<comment type="subcellular location">
    <subcellularLocation>
        <location evidence="1">Cytoplasm</location>
    </subcellularLocation>
</comment>
<organism evidence="11">
    <name type="scientific">freshwater metagenome</name>
    <dbReference type="NCBI Taxonomy" id="449393"/>
    <lineage>
        <taxon>unclassified sequences</taxon>
        <taxon>metagenomes</taxon>
        <taxon>ecological metagenomes</taxon>
    </lineage>
</organism>
<evidence type="ECO:0000256" key="1">
    <source>
        <dbReference type="ARBA" id="ARBA00004496"/>
    </source>
</evidence>
<reference evidence="11" key="1">
    <citation type="submission" date="2020-05" db="EMBL/GenBank/DDBJ databases">
        <authorList>
            <person name="Chiriac C."/>
            <person name="Salcher M."/>
            <person name="Ghai R."/>
            <person name="Kavagutti S V."/>
        </authorList>
    </citation>
    <scope>NUCLEOTIDE SEQUENCE</scope>
</reference>